<keyword evidence="10" id="KW-0998">Cell outer membrane</keyword>
<dbReference type="KEGG" id="csaz:Cs308_0084"/>
<dbReference type="NCBIfam" id="TIGR01376">
    <property type="entry name" value="POMP_repeat"/>
    <property type="match status" value="3"/>
</dbReference>
<evidence type="ECO:0000256" key="1">
    <source>
        <dbReference type="ARBA" id="ARBA00004191"/>
    </source>
</evidence>
<dbReference type="InterPro" id="IPR003368">
    <property type="entry name" value="POMP_repeat"/>
</dbReference>
<keyword evidence="7" id="KW-0812">Transmembrane</keyword>
<dbReference type="InterPro" id="IPR005546">
    <property type="entry name" value="Autotransporte_beta"/>
</dbReference>
<dbReference type="PATRIC" id="fig|1806891.3.peg.80"/>
<evidence type="ECO:0000256" key="2">
    <source>
        <dbReference type="ARBA" id="ARBA00004416"/>
    </source>
</evidence>
<dbReference type="OrthoDB" id="16673at2"/>
<sequence length="971" mass="106398">MRVLRTISGVQSYCRLFALVLSSSSFLYADLTSLPQNVFSINSSEFAHYFPLAKDVGFSLEQYVKNTFTGNTWDSTHDFVFSDFNSIIARNNAMTSGGSFVCRNFILTNATDNVFLIENSTSNRGGALYTEAACVITKNSANILFVRNQAFNMPSFTNTNTGGAIYCNTNGEISKNQGTLYFMDNIATNIGGAIHTLGRLDLLDNIAPILFFHNTVNQGQGGAVCSANSTISGNASPIYFINNRGRHAGGIYTKDLFIQNNSGIVVFNDNAAFYESVADTRESAGTSTSIIVNASGGAVYCTNLTIEKNPSVVVFNNNAAGRSGGAIYSQNVTIRDSGPVYFINNYANWGGAIMFYSRGMGSFFADQGDIVFNNNNVFQDDQFGRRNAIHCTAGVSLTLGASRGRTIAFYDPIEHEHSTDNPLQINPQSHHQGTVLFSAIHVPKELFAQERNFFTYSKNTAILNNGVLAIEDRAGLAVYQLQQVGGTLRLGNAGVLTTNSKNNSTVNSSLTINNLALNLPSILRQEGQAPKLWIYPAVTVSGSTRTFTEDPNPTIILSGPLSLLNEHNQDPYDSLNLSEPLQNVPLIYLCDVTARHIDTTNFEPQGLNATKHYGYQGVWSPYWLEVITVTDATSAETANTLHRYLYTDWTPLGYLPNPEYRGELAAATLWQAFYTTLVGLKNYDTIFTPIPWTSSLKMQGQGGSCGLFVHQNSTAHAAGFRIDATGYALETSTQTALNHKISLNFEHTFSQTHEDHNSNTAASQTTLAAMRIELPWIHDAMVTSAALAYNYGVHHLQSSHPTSSGTSEGRCRSHTLGALLSLTLPTQRATQRLFLTPFVQAIGIRASQSTFTEIGNRPRHFATHRPLYNLTLPIGMQTQWKSHFHLPTKWRIVIAYQPIVYQQNPKIGVVLLASGGSWLTSTSAPARHALAFKGSHETQLFSHVSFFFNYQGSVSSSTSTHYLHTGTAIKF</sequence>
<evidence type="ECO:0000256" key="5">
    <source>
        <dbReference type="ARBA" id="ARBA00022512"/>
    </source>
</evidence>
<evidence type="ECO:0000256" key="7">
    <source>
        <dbReference type="ARBA" id="ARBA00022692"/>
    </source>
</evidence>
<keyword evidence="9" id="KW-0472">Membrane</keyword>
<dbReference type="Proteomes" id="UP000078162">
    <property type="component" value="Chromosome"/>
</dbReference>
<comment type="subcellular location">
    <subcellularLocation>
        <location evidence="2">Cell outer membrane</location>
        <topology evidence="2">Peripheral membrane protein</topology>
        <orientation evidence="2">Extracellular side</orientation>
    </subcellularLocation>
    <subcellularLocation>
        <location evidence="1">Secreted</location>
        <location evidence="1">Cell wall</location>
    </subcellularLocation>
</comment>
<dbReference type="Gene3D" id="2.40.128.130">
    <property type="entry name" value="Autotransporter beta-domain"/>
    <property type="match status" value="1"/>
</dbReference>
<evidence type="ECO:0000313" key="14">
    <source>
        <dbReference type="Proteomes" id="UP000078162"/>
    </source>
</evidence>
<evidence type="ECO:0000256" key="9">
    <source>
        <dbReference type="ARBA" id="ARBA00023136"/>
    </source>
</evidence>
<proteinExistence type="inferred from homology"/>
<dbReference type="InterPro" id="IPR036709">
    <property type="entry name" value="Autotransporte_beta_dom_sf"/>
</dbReference>
<evidence type="ECO:0000259" key="12">
    <source>
        <dbReference type="PROSITE" id="PS51208"/>
    </source>
</evidence>
<evidence type="ECO:0000256" key="11">
    <source>
        <dbReference type="SAM" id="SignalP"/>
    </source>
</evidence>
<dbReference type="Pfam" id="PF07548">
    <property type="entry name" value="ChlamPMP_M"/>
    <property type="match status" value="1"/>
</dbReference>
<dbReference type="InterPro" id="IPR011427">
    <property type="entry name" value="Polymorphic_membr_middle"/>
</dbReference>
<evidence type="ECO:0000256" key="8">
    <source>
        <dbReference type="ARBA" id="ARBA00022729"/>
    </source>
</evidence>
<dbReference type="AlphaFoldDB" id="A0A1A9HTT4"/>
<protein>
    <submittedName>
        <fullName evidence="13">Outer membrane protein 5</fullName>
    </submittedName>
</protein>
<evidence type="ECO:0000313" key="13">
    <source>
        <dbReference type="EMBL" id="ANH78255.1"/>
    </source>
</evidence>
<dbReference type="RefSeq" id="WP_066481273.1">
    <property type="nucleotide sequence ID" value="NZ_CP014639.1"/>
</dbReference>
<reference evidence="13 14" key="1">
    <citation type="submission" date="2016-03" db="EMBL/GenBank/DDBJ databases">
        <title>Culture-independent genomics supports pathogen discovery for uncultivable bacteria within the genus Chlamydia.</title>
        <authorList>
            <person name="Taylor-Brown A."/>
            <person name="Bachmann N.L."/>
            <person name="Borel N."/>
            <person name="Polkinghorne A."/>
        </authorList>
    </citation>
    <scope>NUCLEOTIDE SEQUENCE [LARGE SCALE GENOMIC DNA]</scope>
    <source>
        <strain evidence="13 14">2742-308</strain>
    </source>
</reference>
<name>A0A1A9HTT4_9CHLA</name>
<comment type="similarity">
    <text evidence="3">Belongs to the PMP outer membrane protein family.</text>
</comment>
<accession>A0A1A9HTT4</accession>
<evidence type="ECO:0000256" key="4">
    <source>
        <dbReference type="ARBA" id="ARBA00022452"/>
    </source>
</evidence>
<keyword evidence="14" id="KW-1185">Reference proteome</keyword>
<evidence type="ECO:0000256" key="6">
    <source>
        <dbReference type="ARBA" id="ARBA00022525"/>
    </source>
</evidence>
<dbReference type="Pfam" id="PF02415">
    <property type="entry name" value="Chlam_PMP"/>
    <property type="match status" value="1"/>
</dbReference>
<dbReference type="GO" id="GO:0009279">
    <property type="term" value="C:cell outer membrane"/>
    <property type="evidence" value="ECO:0007669"/>
    <property type="project" value="UniProtKB-SubCell"/>
</dbReference>
<dbReference type="Pfam" id="PF03797">
    <property type="entry name" value="Autotransporter"/>
    <property type="match status" value="1"/>
</dbReference>
<keyword evidence="6" id="KW-0964">Secreted</keyword>
<gene>
    <name evidence="13" type="ORF">Cs308_0084</name>
</gene>
<organism evidence="13 14">
    <name type="scientific">Candidatus Chlamydia sanziniae</name>
    <dbReference type="NCBI Taxonomy" id="1806891"/>
    <lineage>
        <taxon>Bacteria</taxon>
        <taxon>Pseudomonadati</taxon>
        <taxon>Chlamydiota</taxon>
        <taxon>Chlamydiia</taxon>
        <taxon>Chlamydiales</taxon>
        <taxon>Chlamydiaceae</taxon>
        <taxon>Chlamydia/Chlamydophila group</taxon>
        <taxon>Chlamydia</taxon>
    </lineage>
</organism>
<feature type="domain" description="Autotransporter" evidence="12">
    <location>
        <begin position="687"/>
        <end position="971"/>
    </location>
</feature>
<dbReference type="SUPFAM" id="SSF103515">
    <property type="entry name" value="Autotransporter"/>
    <property type="match status" value="1"/>
</dbReference>
<evidence type="ECO:0000256" key="10">
    <source>
        <dbReference type="ARBA" id="ARBA00023237"/>
    </source>
</evidence>
<dbReference type="SMART" id="SM00869">
    <property type="entry name" value="Autotransporter"/>
    <property type="match status" value="1"/>
</dbReference>
<keyword evidence="8 11" id="KW-0732">Signal</keyword>
<dbReference type="PROSITE" id="PS51208">
    <property type="entry name" value="AUTOTRANSPORTER"/>
    <property type="match status" value="1"/>
</dbReference>
<keyword evidence="5" id="KW-0134">Cell wall</keyword>
<keyword evidence="4" id="KW-1134">Transmembrane beta strand</keyword>
<evidence type="ECO:0000256" key="3">
    <source>
        <dbReference type="ARBA" id="ARBA00007542"/>
    </source>
</evidence>
<dbReference type="EMBL" id="CP014639">
    <property type="protein sequence ID" value="ANH78255.1"/>
    <property type="molecule type" value="Genomic_DNA"/>
</dbReference>
<feature type="chain" id="PRO_5008389484" evidence="11">
    <location>
        <begin position="30"/>
        <end position="971"/>
    </location>
</feature>
<feature type="signal peptide" evidence="11">
    <location>
        <begin position="1"/>
        <end position="29"/>
    </location>
</feature>